<evidence type="ECO:0000256" key="1">
    <source>
        <dbReference type="SAM" id="MobiDB-lite"/>
    </source>
</evidence>
<feature type="compositionally biased region" description="Polar residues" evidence="1">
    <location>
        <begin position="272"/>
        <end position="281"/>
    </location>
</feature>
<feature type="region of interest" description="Disordered" evidence="1">
    <location>
        <begin position="77"/>
        <end position="107"/>
    </location>
</feature>
<evidence type="ECO:0000313" key="3">
    <source>
        <dbReference type="Proteomes" id="UP001432027"/>
    </source>
</evidence>
<feature type="region of interest" description="Disordered" evidence="1">
    <location>
        <begin position="1"/>
        <end position="61"/>
    </location>
</feature>
<dbReference type="EMBL" id="BTSX01000001">
    <property type="protein sequence ID" value="GMS79172.1"/>
    <property type="molecule type" value="Genomic_DNA"/>
</dbReference>
<comment type="caution">
    <text evidence="2">The sequence shown here is derived from an EMBL/GenBank/DDBJ whole genome shotgun (WGS) entry which is preliminary data.</text>
</comment>
<feature type="compositionally biased region" description="Polar residues" evidence="1">
    <location>
        <begin position="321"/>
        <end position="343"/>
    </location>
</feature>
<gene>
    <name evidence="2" type="ORF">PENTCL1PPCAC_1347</name>
</gene>
<proteinExistence type="predicted"/>
<evidence type="ECO:0000313" key="2">
    <source>
        <dbReference type="EMBL" id="GMS79172.1"/>
    </source>
</evidence>
<feature type="compositionally biased region" description="Basic residues" evidence="1">
    <location>
        <begin position="1"/>
        <end position="10"/>
    </location>
</feature>
<feature type="region of interest" description="Disordered" evidence="1">
    <location>
        <begin position="145"/>
        <end position="351"/>
    </location>
</feature>
<name>A0AAV5SA34_9BILA</name>
<dbReference type="Proteomes" id="UP001432027">
    <property type="component" value="Unassembled WGS sequence"/>
</dbReference>
<dbReference type="AlphaFoldDB" id="A0AAV5SA34"/>
<keyword evidence="3" id="KW-1185">Reference proteome</keyword>
<accession>A0AAV5SA34</accession>
<reference evidence="2" key="1">
    <citation type="submission" date="2023-10" db="EMBL/GenBank/DDBJ databases">
        <title>Genome assembly of Pristionchus species.</title>
        <authorList>
            <person name="Yoshida K."/>
            <person name="Sommer R.J."/>
        </authorList>
    </citation>
    <scope>NUCLEOTIDE SEQUENCE</scope>
    <source>
        <strain evidence="2">RS0144</strain>
    </source>
</reference>
<sequence length="351" mass="38568">MCLPKKKKGKPIVAPVKAASVRAQSSANKDASRKKISSAPAKGPDKPVVPPGEAFTETSAKEKTCLTDKSDLMQISLYKTTKKKEEGSGPPVTKPADREQDSPEVFENNAQVESLNPVNVTQIFVDSVIPQTNVSKQHTDIIDQNTLENVDPHMEDMIFDPLDSGQEQYPEVPQPRPRANVLQPEDDTLEFTHSERHSRPSEKGRGSPSAARTEHRPPTTPDRLPSVFTPPPPTKSEKVFHTGKRAPRGPLSTRTRPSGGGQTPQQHVDDNTCPSHEPLTQRTHRPAQHSTADYRNSTIQTAIPEPPPQDNTCGSREPMDSTATAKKTPNCEKNNLYTAQMSVTPEHPRDT</sequence>
<feature type="compositionally biased region" description="Basic and acidic residues" evidence="1">
    <location>
        <begin position="190"/>
        <end position="205"/>
    </location>
</feature>
<organism evidence="2 3">
    <name type="scientific">Pristionchus entomophagus</name>
    <dbReference type="NCBI Taxonomy" id="358040"/>
    <lineage>
        <taxon>Eukaryota</taxon>
        <taxon>Metazoa</taxon>
        <taxon>Ecdysozoa</taxon>
        <taxon>Nematoda</taxon>
        <taxon>Chromadorea</taxon>
        <taxon>Rhabditida</taxon>
        <taxon>Rhabditina</taxon>
        <taxon>Diplogasteromorpha</taxon>
        <taxon>Diplogasteroidea</taxon>
        <taxon>Neodiplogasteridae</taxon>
        <taxon>Pristionchus</taxon>
    </lineage>
</organism>
<protein>
    <submittedName>
        <fullName evidence="2">Uncharacterized protein</fullName>
    </submittedName>
</protein>
<feature type="compositionally biased region" description="Polar residues" evidence="1">
    <location>
        <begin position="288"/>
        <end position="301"/>
    </location>
</feature>